<dbReference type="Proteomes" id="UP000232875">
    <property type="component" value="Unassembled WGS sequence"/>
</dbReference>
<feature type="region of interest" description="Disordered" evidence="1">
    <location>
        <begin position="1"/>
        <end position="27"/>
    </location>
</feature>
<dbReference type="EMBL" id="KZ454990">
    <property type="protein sequence ID" value="PKI83820.1"/>
    <property type="molecule type" value="Genomic_DNA"/>
</dbReference>
<dbReference type="CDD" id="cd20546">
    <property type="entry name" value="CYCLIN_SpCG1C_ScCTK2-like_rpt2"/>
    <property type="match status" value="1"/>
</dbReference>
<sequence>MAMSAGNASAGDSVEAEPRPKRPTPKIQTVVNMPYFTPAQIERLSTRARANKMAANKWMQTKMSACAYIEAVGAKMGFPQRTIGTAQLLYQRFHLFYPPSDFVLHEVALAALFTASKLNDTQKRIHDFLMTSYAFRYPELLHAPPSDTEHDAENGTYDWIVHAHVAESDVDAEMLAQERGRLLVLERLLLQCICFQFNLRAPQNLRYVVKVARRFQMAKSATALAWRIACDSHRTYAPLIYPPQTVALGCVYTAVSLLHACGELEACLERFTQVSGWDDAWQAKPEDVEDVAHHVLDLYVAQLPSMTETQPSGRAVPLHVSYPPPLGLLAWRRMLTDNPAQKLDSKLTQIKIRLRQDAQQRNAAMAAPVRTSNREDVRGADDALPATMYTPEKPGTQTAATRYLLY</sequence>
<dbReference type="AlphaFoldDB" id="A0A2N1JB82"/>
<dbReference type="InterPro" id="IPR036915">
    <property type="entry name" value="Cyclin-like_sf"/>
</dbReference>
<feature type="domain" description="Cyclin-like" evidence="2">
    <location>
        <begin position="206"/>
        <end position="297"/>
    </location>
</feature>
<accession>A0A2N1JB82</accession>
<dbReference type="OrthoDB" id="25002at2759"/>
<name>A0A2N1JB82_9BASI</name>
<dbReference type="PANTHER" id="PTHR10026">
    <property type="entry name" value="CYCLIN"/>
    <property type="match status" value="1"/>
</dbReference>
<dbReference type="InterPro" id="IPR043198">
    <property type="entry name" value="Cyclin/Ssn8"/>
</dbReference>
<organism evidence="3 4">
    <name type="scientific">Malassezia vespertilionis</name>
    <dbReference type="NCBI Taxonomy" id="2020962"/>
    <lineage>
        <taxon>Eukaryota</taxon>
        <taxon>Fungi</taxon>
        <taxon>Dikarya</taxon>
        <taxon>Basidiomycota</taxon>
        <taxon>Ustilaginomycotina</taxon>
        <taxon>Malasseziomycetes</taxon>
        <taxon>Malasseziales</taxon>
        <taxon>Malasseziaceae</taxon>
        <taxon>Malassezia</taxon>
    </lineage>
</organism>
<proteinExistence type="predicted"/>
<dbReference type="InterPro" id="IPR013763">
    <property type="entry name" value="Cyclin-like_dom"/>
</dbReference>
<dbReference type="STRING" id="2020962.A0A2N1JB82"/>
<dbReference type="SMART" id="SM00385">
    <property type="entry name" value="CYCLIN"/>
    <property type="match status" value="2"/>
</dbReference>
<dbReference type="Gene3D" id="1.10.472.10">
    <property type="entry name" value="Cyclin-like"/>
    <property type="match status" value="2"/>
</dbReference>
<gene>
    <name evidence="3" type="ORF">MVES_002193</name>
</gene>
<evidence type="ECO:0000313" key="4">
    <source>
        <dbReference type="Proteomes" id="UP000232875"/>
    </source>
</evidence>
<feature type="domain" description="Cyclin-like" evidence="2">
    <location>
        <begin position="67"/>
        <end position="191"/>
    </location>
</feature>
<reference evidence="3 4" key="1">
    <citation type="submission" date="2017-10" db="EMBL/GenBank/DDBJ databases">
        <title>A novel species of cold-tolerant Malassezia isolated from bats.</title>
        <authorList>
            <person name="Lorch J.M."/>
            <person name="Palmer J.M."/>
            <person name="Vanderwolf K.J."/>
            <person name="Schmidt K.Z."/>
            <person name="Verant M.L."/>
            <person name="Weller T.J."/>
            <person name="Blehert D.S."/>
        </authorList>
    </citation>
    <scope>NUCLEOTIDE SEQUENCE [LARGE SCALE GENOMIC DNA]</scope>
    <source>
        <strain evidence="3 4">NWHC:44797-103</strain>
    </source>
</reference>
<protein>
    <recommendedName>
        <fullName evidence="2">Cyclin-like domain-containing protein</fullName>
    </recommendedName>
</protein>
<evidence type="ECO:0000313" key="3">
    <source>
        <dbReference type="EMBL" id="PKI83820.1"/>
    </source>
</evidence>
<evidence type="ECO:0000256" key="1">
    <source>
        <dbReference type="SAM" id="MobiDB-lite"/>
    </source>
</evidence>
<dbReference type="SUPFAM" id="SSF47954">
    <property type="entry name" value="Cyclin-like"/>
    <property type="match status" value="2"/>
</dbReference>
<keyword evidence="4" id="KW-1185">Reference proteome</keyword>
<dbReference type="GO" id="GO:0016538">
    <property type="term" value="F:cyclin-dependent protein serine/threonine kinase regulator activity"/>
    <property type="evidence" value="ECO:0007669"/>
    <property type="project" value="InterPro"/>
</dbReference>
<evidence type="ECO:0000259" key="2">
    <source>
        <dbReference type="SMART" id="SM00385"/>
    </source>
</evidence>
<dbReference type="GO" id="GO:0006357">
    <property type="term" value="P:regulation of transcription by RNA polymerase II"/>
    <property type="evidence" value="ECO:0007669"/>
    <property type="project" value="InterPro"/>
</dbReference>